<dbReference type="InterPro" id="IPR050300">
    <property type="entry name" value="GDXG_lipolytic_enzyme"/>
</dbReference>
<evidence type="ECO:0000313" key="4">
    <source>
        <dbReference type="Proteomes" id="UP000052258"/>
    </source>
</evidence>
<organism evidence="3 4">
    <name type="scientific">Listeria fleischmannii 1991</name>
    <dbReference type="NCBI Taxonomy" id="1430899"/>
    <lineage>
        <taxon>Bacteria</taxon>
        <taxon>Bacillati</taxon>
        <taxon>Bacillota</taxon>
        <taxon>Bacilli</taxon>
        <taxon>Bacillales</taxon>
        <taxon>Listeriaceae</taxon>
        <taxon>Listeria</taxon>
    </lineage>
</organism>
<name>A0A0J8GAT5_9LIST</name>
<feature type="domain" description="Alpha/beta hydrolase fold-3" evidence="2">
    <location>
        <begin position="76"/>
        <end position="251"/>
    </location>
</feature>
<dbReference type="PANTHER" id="PTHR48081:SF8">
    <property type="entry name" value="ALPHA_BETA HYDROLASE FOLD-3 DOMAIN-CONTAINING PROTEIN-RELATED"/>
    <property type="match status" value="1"/>
</dbReference>
<dbReference type="SUPFAM" id="SSF53474">
    <property type="entry name" value="alpha/beta-Hydrolases"/>
    <property type="match status" value="1"/>
</dbReference>
<comment type="caution">
    <text evidence="3">The sequence shown here is derived from an EMBL/GenBank/DDBJ whole genome shotgun (WGS) entry which is preliminary data.</text>
</comment>
<proteinExistence type="predicted"/>
<dbReference type="GO" id="GO:0016787">
    <property type="term" value="F:hydrolase activity"/>
    <property type="evidence" value="ECO:0007669"/>
    <property type="project" value="UniProtKB-KW"/>
</dbReference>
<dbReference type="InterPro" id="IPR013094">
    <property type="entry name" value="AB_hydrolase_3"/>
</dbReference>
<dbReference type="AlphaFoldDB" id="A0A0J8GAT5"/>
<reference evidence="3 4" key="1">
    <citation type="journal article" date="2015" name="Genome Biol. Evol.">
        <title>Comparative Genomics of Listeria Sensu Lato: Genus-Wide Differences in Evolutionary Dynamics and the Progressive Gain of Complex, Potentially Pathogenicity-Related Traits through Lateral Gene Transfer.</title>
        <authorList>
            <person name="Chiara M."/>
            <person name="Caruso M."/>
            <person name="D'Erchia A.M."/>
            <person name="Manzari C."/>
            <person name="Fraccalvieri R."/>
            <person name="Goffredo E."/>
            <person name="Latorre L."/>
            <person name="Miccolupo A."/>
            <person name="Padalino I."/>
            <person name="Santagada G."/>
            <person name="Chiocco D."/>
            <person name="Pesole G."/>
            <person name="Horner D.S."/>
            <person name="Parisi A."/>
        </authorList>
    </citation>
    <scope>NUCLEOTIDE SEQUENCE [LARGE SCALE GENOMIC DNA]</scope>
    <source>
        <strain evidence="3 4">1991</strain>
    </source>
</reference>
<dbReference type="InterPro" id="IPR029058">
    <property type="entry name" value="AB_hydrolase_fold"/>
</dbReference>
<evidence type="ECO:0000256" key="1">
    <source>
        <dbReference type="ARBA" id="ARBA00022801"/>
    </source>
</evidence>
<gene>
    <name evidence="3" type="ORF">X560_2621</name>
</gene>
<dbReference type="Proteomes" id="UP000052258">
    <property type="component" value="Unassembled WGS sequence"/>
</dbReference>
<dbReference type="PATRIC" id="fig|1430899.3.peg.2672"/>
<dbReference type="Pfam" id="PF07859">
    <property type="entry name" value="Abhydrolase_3"/>
    <property type="match status" value="1"/>
</dbReference>
<protein>
    <submittedName>
        <fullName evidence="3">Esterase</fullName>
    </submittedName>
</protein>
<dbReference type="OrthoDB" id="9815425at2"/>
<keyword evidence="1" id="KW-0378">Hydrolase</keyword>
<sequence>MKKSMMLRAIETVTKVANVRKMWDTEGEALRKSILKKQQKVALPTKLEKKYAVSKYEVGEHSFFEITPAKKTSQTIIYLAGGGFVLPITSLHYEFIAQIVEETGARLVVPNYPLAPHYHVDDVMAFLKEVYLKYAGGHVSLVGDSAGGAVAMSFVQFLKKEKLTLPQKVVGISPFMNFCLDNPAIYEVEKRDNVVGTTALREIRSWYANGRDYTDSLVSPFFGDYTGISEILLVSSTRDITNPDTHLFAEKGLPNMTYYEAGELPHIYPLFEIPEAAEARELIFSFLKRS</sequence>
<evidence type="ECO:0000259" key="2">
    <source>
        <dbReference type="Pfam" id="PF07859"/>
    </source>
</evidence>
<dbReference type="Gene3D" id="3.40.50.1820">
    <property type="entry name" value="alpha/beta hydrolase"/>
    <property type="match status" value="1"/>
</dbReference>
<accession>A0A0J8GAT5</accession>
<evidence type="ECO:0000313" key="3">
    <source>
        <dbReference type="EMBL" id="KMT57923.1"/>
    </source>
</evidence>
<keyword evidence="4" id="KW-1185">Reference proteome</keyword>
<dbReference type="PANTHER" id="PTHR48081">
    <property type="entry name" value="AB HYDROLASE SUPERFAMILY PROTEIN C4A8.06C"/>
    <property type="match status" value="1"/>
</dbReference>
<dbReference type="EMBL" id="AZHO01000038">
    <property type="protein sequence ID" value="KMT57923.1"/>
    <property type="molecule type" value="Genomic_DNA"/>
</dbReference>
<dbReference type="RefSeq" id="WP_007477285.1">
    <property type="nucleotide sequence ID" value="NZ_KQ130623.1"/>
</dbReference>